<accession>A0A8C9RLI3</accession>
<evidence type="ECO:0000256" key="1">
    <source>
        <dbReference type="SAM" id="Coils"/>
    </source>
</evidence>
<dbReference type="Gene3D" id="1.20.58.60">
    <property type="match status" value="1"/>
</dbReference>
<dbReference type="Ensembl" id="ENSSFOT00015019044.2">
    <property type="protein sequence ID" value="ENSSFOP00015018831.2"/>
    <property type="gene ID" value="ENSSFOG00015012103.2"/>
</dbReference>
<proteinExistence type="predicted"/>
<keyword evidence="1" id="KW-0175">Coiled coil</keyword>
<dbReference type="OrthoDB" id="2250192at2759"/>
<reference evidence="2 3" key="1">
    <citation type="submission" date="2019-04" db="EMBL/GenBank/DDBJ databases">
        <authorList>
            <consortium name="Wellcome Sanger Institute Data Sharing"/>
        </authorList>
    </citation>
    <scope>NUCLEOTIDE SEQUENCE [LARGE SCALE GENOMIC DNA]</scope>
</reference>
<dbReference type="AlphaFoldDB" id="A0A8C9RLI3"/>
<protein>
    <submittedName>
        <fullName evidence="2">Uncharacterized protein</fullName>
    </submittedName>
</protein>
<dbReference type="SUPFAM" id="SSF46966">
    <property type="entry name" value="Spectrin repeat"/>
    <property type="match status" value="1"/>
</dbReference>
<sequence>MSPVQGEEFRRRATEAEEWHCAVRDRVREAAGLLEESLPRYTQVKGPHPSSSITPPPITHRSWLHVAVTSRIQEQLQENRLALAELHKLELDLGGIGEQEQVAHLTQQLGAARTQAQDREKWLRHLLELAAKFWGEVNDLTVSLNDMQQAVLDLNGNGSDPEVIRQNLESMQTLREEIDNLQGDLDALGVLGMDLMSACGDVDKPDVTKSLDEASYL</sequence>
<dbReference type="GeneTree" id="ENSGT00940000177120"/>
<name>A0A8C9RLI3_SCLFO</name>
<evidence type="ECO:0000313" key="2">
    <source>
        <dbReference type="Ensembl" id="ENSSFOP00015018831.2"/>
    </source>
</evidence>
<reference evidence="2" key="3">
    <citation type="submission" date="2025-09" db="UniProtKB">
        <authorList>
            <consortium name="Ensembl"/>
        </authorList>
    </citation>
    <scope>IDENTIFICATION</scope>
</reference>
<organism evidence="2 3">
    <name type="scientific">Scleropages formosus</name>
    <name type="common">Asian bonytongue</name>
    <name type="synonym">Osteoglossum formosum</name>
    <dbReference type="NCBI Taxonomy" id="113540"/>
    <lineage>
        <taxon>Eukaryota</taxon>
        <taxon>Metazoa</taxon>
        <taxon>Chordata</taxon>
        <taxon>Craniata</taxon>
        <taxon>Vertebrata</taxon>
        <taxon>Euteleostomi</taxon>
        <taxon>Actinopterygii</taxon>
        <taxon>Neopterygii</taxon>
        <taxon>Teleostei</taxon>
        <taxon>Osteoglossocephala</taxon>
        <taxon>Osteoglossomorpha</taxon>
        <taxon>Osteoglossiformes</taxon>
        <taxon>Osteoglossidae</taxon>
        <taxon>Scleropages</taxon>
    </lineage>
</organism>
<reference evidence="2" key="2">
    <citation type="submission" date="2025-08" db="UniProtKB">
        <authorList>
            <consortium name="Ensembl"/>
        </authorList>
    </citation>
    <scope>IDENTIFICATION</scope>
</reference>
<feature type="coiled-coil region" evidence="1">
    <location>
        <begin position="164"/>
        <end position="191"/>
    </location>
</feature>
<evidence type="ECO:0000313" key="3">
    <source>
        <dbReference type="Proteomes" id="UP000694397"/>
    </source>
</evidence>
<keyword evidence="3" id="KW-1185">Reference proteome</keyword>
<dbReference type="Proteomes" id="UP000694397">
    <property type="component" value="Chromosome 18"/>
</dbReference>